<dbReference type="HAMAP" id="MF_00220_B">
    <property type="entry name" value="PyrC_classI_B"/>
    <property type="match status" value="1"/>
</dbReference>
<evidence type="ECO:0000313" key="10">
    <source>
        <dbReference type="EMBL" id="KTB49042.1"/>
    </source>
</evidence>
<feature type="binding site" evidence="7">
    <location>
        <position position="64"/>
    </location>
    <ligand>
        <name>Zn(2+)</name>
        <dbReference type="ChEBI" id="CHEBI:29105"/>
        <label>1</label>
    </ligand>
</feature>
<comment type="catalytic activity">
    <reaction evidence="7">
        <text>(S)-dihydroorotate + H2O = N-carbamoyl-L-aspartate + H(+)</text>
        <dbReference type="Rhea" id="RHEA:24296"/>
        <dbReference type="ChEBI" id="CHEBI:15377"/>
        <dbReference type="ChEBI" id="CHEBI:15378"/>
        <dbReference type="ChEBI" id="CHEBI:30864"/>
        <dbReference type="ChEBI" id="CHEBI:32814"/>
        <dbReference type="EC" id="3.5.2.3"/>
    </reaction>
</comment>
<proteinExistence type="inferred from homology"/>
<protein>
    <recommendedName>
        <fullName evidence="7">Dihydroorotase</fullName>
        <shortName evidence="7">DHOase</shortName>
        <ecNumber evidence="7">3.5.2.3</ecNumber>
    </recommendedName>
</protein>
<dbReference type="SUPFAM" id="SSF51556">
    <property type="entry name" value="Metallo-dependent hydrolases"/>
    <property type="match status" value="1"/>
</dbReference>
<organism evidence="10 11">
    <name type="scientific">Dehalogenimonas alkenigignens</name>
    <dbReference type="NCBI Taxonomy" id="1217799"/>
    <lineage>
        <taxon>Bacteria</taxon>
        <taxon>Bacillati</taxon>
        <taxon>Chloroflexota</taxon>
        <taxon>Dehalococcoidia</taxon>
        <taxon>Dehalococcoidales</taxon>
        <taxon>Dehalococcoidaceae</taxon>
        <taxon>Dehalogenimonas</taxon>
    </lineage>
</organism>
<dbReference type="RefSeq" id="WP_058439942.1">
    <property type="nucleotide sequence ID" value="NZ_KQ758903.1"/>
</dbReference>
<evidence type="ECO:0000259" key="8">
    <source>
        <dbReference type="Pfam" id="PF07969"/>
    </source>
</evidence>
<dbReference type="InterPro" id="IPR011059">
    <property type="entry name" value="Metal-dep_hydrolase_composite"/>
</dbReference>
<feature type="binding site" evidence="7">
    <location>
        <begin position="325"/>
        <end position="326"/>
    </location>
    <ligand>
        <name>substrate</name>
    </ligand>
</feature>
<feature type="binding site" evidence="7">
    <location>
        <position position="234"/>
    </location>
    <ligand>
        <name>Zn(2+)</name>
        <dbReference type="ChEBI" id="CHEBI:29105"/>
        <label>2</label>
    </ligand>
</feature>
<dbReference type="InterPro" id="IPR002195">
    <property type="entry name" value="Dihydroorotase_CS"/>
</dbReference>
<evidence type="ECO:0000259" key="9">
    <source>
        <dbReference type="Pfam" id="PF12890"/>
    </source>
</evidence>
<feature type="domain" description="Dihydroorotase catalytic" evidence="9">
    <location>
        <begin position="51"/>
        <end position="238"/>
    </location>
</feature>
<feature type="active site" evidence="7">
    <location>
        <position position="307"/>
    </location>
</feature>
<dbReference type="GO" id="GO:0044205">
    <property type="term" value="P:'de novo' UMP biosynthetic process"/>
    <property type="evidence" value="ECO:0007669"/>
    <property type="project" value="UniProtKB-UniRule"/>
</dbReference>
<dbReference type="PATRIC" id="fig|1217799.6.peg.1945"/>
<keyword evidence="11" id="KW-1185">Reference proteome</keyword>
<dbReference type="OrthoDB" id="9765462at2"/>
<dbReference type="Pfam" id="PF07969">
    <property type="entry name" value="Amidohydro_3"/>
    <property type="match status" value="1"/>
</dbReference>
<evidence type="ECO:0000256" key="3">
    <source>
        <dbReference type="ARBA" id="ARBA00022723"/>
    </source>
</evidence>
<comment type="cofactor">
    <cofactor evidence="7">
        <name>Zn(2+)</name>
        <dbReference type="ChEBI" id="CHEBI:29105"/>
    </cofactor>
    <text evidence="7">Binds 2 Zn(2+) ions per subunit.</text>
</comment>
<dbReference type="UniPathway" id="UPA00070">
    <property type="reaction ID" value="UER00117"/>
</dbReference>
<feature type="domain" description="Amidohydrolase 3" evidence="8">
    <location>
        <begin position="345"/>
        <end position="426"/>
    </location>
</feature>
<dbReference type="EMBL" id="LFDV01000002">
    <property type="protein sequence ID" value="KTB49042.1"/>
    <property type="molecule type" value="Genomic_DNA"/>
</dbReference>
<dbReference type="InterPro" id="IPR004722">
    <property type="entry name" value="DHOase"/>
</dbReference>
<evidence type="ECO:0000313" key="11">
    <source>
        <dbReference type="Proteomes" id="UP000053947"/>
    </source>
</evidence>
<dbReference type="Gene3D" id="3.20.20.140">
    <property type="entry name" value="Metal-dependent hydrolases"/>
    <property type="match status" value="1"/>
</dbReference>
<dbReference type="Gene3D" id="2.30.40.10">
    <property type="entry name" value="Urease, subunit C, domain 1"/>
    <property type="match status" value="1"/>
</dbReference>
<feature type="binding site" evidence="7">
    <location>
        <position position="154"/>
    </location>
    <ligand>
        <name>Zn(2+)</name>
        <dbReference type="ChEBI" id="CHEBI:29105"/>
        <label>2</label>
    </ligand>
</feature>
<dbReference type="GO" id="GO:0006145">
    <property type="term" value="P:purine nucleobase catabolic process"/>
    <property type="evidence" value="ECO:0007669"/>
    <property type="project" value="TreeGrafter"/>
</dbReference>
<evidence type="ECO:0000256" key="4">
    <source>
        <dbReference type="ARBA" id="ARBA00022801"/>
    </source>
</evidence>
<feature type="binding site" evidence="7">
    <location>
        <position position="62"/>
    </location>
    <ligand>
        <name>Zn(2+)</name>
        <dbReference type="ChEBI" id="CHEBI:29105"/>
        <label>1</label>
    </ligand>
</feature>
<dbReference type="STRING" id="1217799.DEALK_18900"/>
<keyword evidence="4 7" id="KW-0378">Hydrolase</keyword>
<dbReference type="PROSITE" id="PS00483">
    <property type="entry name" value="DIHYDROOROTASE_2"/>
    <property type="match status" value="1"/>
</dbReference>
<dbReference type="GO" id="GO:0004038">
    <property type="term" value="F:allantoinase activity"/>
    <property type="evidence" value="ECO:0007669"/>
    <property type="project" value="TreeGrafter"/>
</dbReference>
<reference evidence="10 11" key="1">
    <citation type="submission" date="2015-06" db="EMBL/GenBank/DDBJ databases">
        <title>Genome sequence of the organohalide-respiring Dehalogenimonas alkenigignens type strain (IP3-3T).</title>
        <authorList>
            <person name="Key T.A."/>
            <person name="Richmond D.P."/>
            <person name="Bowman K.S."/>
            <person name="Cho Y.-J."/>
            <person name="Chun J."/>
            <person name="da Costa M.S."/>
            <person name="Rainey F.A."/>
            <person name="Moe W.M."/>
        </authorList>
    </citation>
    <scope>NUCLEOTIDE SEQUENCE [LARGE SCALE GENOMIC DNA]</scope>
    <source>
        <strain evidence="10 11">IP3-3</strain>
    </source>
</reference>
<feature type="binding site" evidence="7">
    <location>
        <position position="307"/>
    </location>
    <ligand>
        <name>Zn(2+)</name>
        <dbReference type="ChEBI" id="CHEBI:29105"/>
        <label>1</label>
    </ligand>
</feature>
<dbReference type="Pfam" id="PF12890">
    <property type="entry name" value="DHOase"/>
    <property type="match status" value="1"/>
</dbReference>
<dbReference type="EC" id="3.5.2.3" evidence="7"/>
<keyword evidence="6 7" id="KW-0665">Pyrimidine biosynthesis</keyword>
<dbReference type="AlphaFoldDB" id="A0A0W0GKI5"/>
<dbReference type="Proteomes" id="UP000053947">
    <property type="component" value="Unassembled WGS sequence"/>
</dbReference>
<name>A0A0W0GKI5_9CHLR</name>
<dbReference type="CDD" id="cd01317">
    <property type="entry name" value="DHOase_IIa"/>
    <property type="match status" value="1"/>
</dbReference>
<feature type="binding site" evidence="7">
    <location>
        <position position="181"/>
    </location>
    <ligand>
        <name>Zn(2+)</name>
        <dbReference type="ChEBI" id="CHEBI:29105"/>
        <label>2</label>
    </ligand>
</feature>
<dbReference type="InterPro" id="IPR024403">
    <property type="entry name" value="DHOase_cat"/>
</dbReference>
<feature type="binding site" evidence="7">
    <location>
        <position position="96"/>
    </location>
    <ligand>
        <name>substrate</name>
    </ligand>
</feature>
<dbReference type="PANTHER" id="PTHR43668:SF2">
    <property type="entry name" value="ALLANTOINASE"/>
    <property type="match status" value="1"/>
</dbReference>
<dbReference type="GO" id="GO:0005737">
    <property type="term" value="C:cytoplasm"/>
    <property type="evidence" value="ECO:0007669"/>
    <property type="project" value="TreeGrafter"/>
</dbReference>
<sequence>MKNLLIHNGRLIDPASGIDGQFDIAVAGGKIAWIGDNQPPAGDYEVIDAAGQVVAPGFIDLHTHLRQPGFENKETIATGTRAAARGGFTTVCAMPNTSPAVDNRTVVDYVNCVAFGEAAVRVLQIGCVSKGRKGESLAEFGEMAAAGVIGFSDDGSSVPTSRLLKQAMEYAAGLGLPIIEHCEDASLADGGQVNEGIVATRLGLAGIPNAAEDAIVARDIALAKLTGARLHLCHISTRGAVDLIRQAKSDGVKVTAEVTPHHLTLTEELCLGYDTNAKVNPPLRTQTDIDALIEGLLDGAIDAIATDHAPHTANDKCCEFALAPFGISGLETALGSLLRLVHCGKLPLPLIIEKLTAAPARIIGKKHGVTGSLGVGDPADIVIFDPDAEWTVDPGKFASRGRNTPLAGERLKGKVTATICRGNTVYREGN</sequence>
<evidence type="ECO:0000256" key="5">
    <source>
        <dbReference type="ARBA" id="ARBA00022833"/>
    </source>
</evidence>
<dbReference type="GO" id="GO:0008270">
    <property type="term" value="F:zinc ion binding"/>
    <property type="evidence" value="ECO:0007669"/>
    <property type="project" value="UniProtKB-UniRule"/>
</dbReference>
<evidence type="ECO:0000256" key="6">
    <source>
        <dbReference type="ARBA" id="ARBA00022975"/>
    </source>
</evidence>
<evidence type="ECO:0000256" key="2">
    <source>
        <dbReference type="ARBA" id="ARBA00010286"/>
    </source>
</evidence>
<dbReference type="PANTHER" id="PTHR43668">
    <property type="entry name" value="ALLANTOINASE"/>
    <property type="match status" value="1"/>
</dbReference>
<feature type="binding site" evidence="7">
    <location>
        <position position="154"/>
    </location>
    <ligand>
        <name>Zn(2+)</name>
        <dbReference type="ChEBI" id="CHEBI:29105"/>
        <label>1</label>
    </ligand>
</feature>
<evidence type="ECO:0000256" key="7">
    <source>
        <dbReference type="HAMAP-Rule" id="MF_00220"/>
    </source>
</evidence>
<feature type="binding site" evidence="7">
    <location>
        <position position="311"/>
    </location>
    <ligand>
        <name>substrate</name>
    </ligand>
</feature>
<feature type="binding site" evidence="7">
    <location>
        <position position="280"/>
    </location>
    <ligand>
        <name>substrate</name>
    </ligand>
</feature>
<evidence type="ECO:0000256" key="1">
    <source>
        <dbReference type="ARBA" id="ARBA00002368"/>
    </source>
</evidence>
<dbReference type="InterPro" id="IPR050138">
    <property type="entry name" value="DHOase/Allantoinase_Hydrolase"/>
</dbReference>
<dbReference type="InterPro" id="IPR032466">
    <property type="entry name" value="Metal_Hydrolase"/>
</dbReference>
<dbReference type="GO" id="GO:0004151">
    <property type="term" value="F:dihydroorotase activity"/>
    <property type="evidence" value="ECO:0007669"/>
    <property type="project" value="UniProtKB-UniRule"/>
</dbReference>
<accession>A0A0W0GKI5</accession>
<dbReference type="SUPFAM" id="SSF51338">
    <property type="entry name" value="Composite domain of metallo-dependent hydrolases"/>
    <property type="match status" value="1"/>
</dbReference>
<comment type="caution">
    <text evidence="10">The sequence shown here is derived from an EMBL/GenBank/DDBJ whole genome shotgun (WGS) entry which is preliminary data.</text>
</comment>
<keyword evidence="5 7" id="KW-0862">Zinc</keyword>
<comment type="function">
    <text evidence="1 7">Catalyzes the reversible cyclization of carbamoyl aspartate to dihydroorotate.</text>
</comment>
<comment type="pathway">
    <text evidence="7">Pyrimidine metabolism; UMP biosynthesis via de novo pathway; (S)-dihydroorotate from bicarbonate: step 3/3.</text>
</comment>
<dbReference type="InterPro" id="IPR013108">
    <property type="entry name" value="Amidohydro_3"/>
</dbReference>
<dbReference type="NCBIfam" id="TIGR00857">
    <property type="entry name" value="pyrC_multi"/>
    <property type="match status" value="1"/>
</dbReference>
<gene>
    <name evidence="7" type="primary">pyrC</name>
    <name evidence="10" type="ORF">DEALK_18900</name>
</gene>
<keyword evidence="3 7" id="KW-0479">Metal-binding</keyword>
<feature type="binding site" evidence="7">
    <location>
        <begin position="64"/>
        <end position="66"/>
    </location>
    <ligand>
        <name>substrate</name>
    </ligand>
</feature>
<comment type="similarity">
    <text evidence="2 7">Belongs to the metallo-dependent hydrolases superfamily. DHOase family. Class I DHOase subfamily.</text>
</comment>